<evidence type="ECO:0000313" key="4">
    <source>
        <dbReference type="Proteomes" id="UP001460270"/>
    </source>
</evidence>
<sequence>MSKTDGFVSHESFLNNSGDTKGRPTPKHGAPLRARPKRQHSPNAATLAVIFQRSALRRQFYNYAETNHRVLQSAAVRLRDPGVCRFIEINGSAQFAALQSVPVCADLKANDYRKINKGTLRTGSNLTGLAQMLSVR</sequence>
<protein>
    <submittedName>
        <fullName evidence="3">Uncharacterized protein</fullName>
    </submittedName>
</protein>
<name>A0AAW0P794_9GOBI</name>
<evidence type="ECO:0000313" key="2">
    <source>
        <dbReference type="EMBL" id="KAK7912378.1"/>
    </source>
</evidence>
<proteinExistence type="predicted"/>
<accession>A0AAW0P794</accession>
<gene>
    <name evidence="3" type="ORF">WMY93_011858</name>
    <name evidence="2" type="ORF">WMY93_012589</name>
</gene>
<dbReference type="EMBL" id="JBBPFD010000009">
    <property type="protein sequence ID" value="KAK7912378.1"/>
    <property type="molecule type" value="Genomic_DNA"/>
</dbReference>
<reference evidence="4" key="1">
    <citation type="submission" date="2024-04" db="EMBL/GenBank/DDBJ databases">
        <title>Salinicola lusitanus LLJ914,a marine bacterium isolated from the Okinawa Trough.</title>
        <authorList>
            <person name="Li J."/>
        </authorList>
    </citation>
    <scope>NUCLEOTIDE SEQUENCE [LARGE SCALE GENOMIC DNA]</scope>
</reference>
<dbReference type="EMBL" id="JBBPFD010000008">
    <property type="protein sequence ID" value="KAK7916097.1"/>
    <property type="molecule type" value="Genomic_DNA"/>
</dbReference>
<evidence type="ECO:0000256" key="1">
    <source>
        <dbReference type="SAM" id="MobiDB-lite"/>
    </source>
</evidence>
<comment type="caution">
    <text evidence="3">The sequence shown here is derived from an EMBL/GenBank/DDBJ whole genome shotgun (WGS) entry which is preliminary data.</text>
</comment>
<reference evidence="3" key="2">
    <citation type="submission" date="2024-04" db="EMBL/GenBank/DDBJ databases">
        <authorList>
            <person name="Li J."/>
        </authorList>
    </citation>
    <scope>NUCLEOTIDE SEQUENCE</scope>
    <source>
        <strain evidence="3">Ljj</strain>
    </source>
</reference>
<dbReference type="AlphaFoldDB" id="A0AAW0P794"/>
<feature type="region of interest" description="Disordered" evidence="1">
    <location>
        <begin position="1"/>
        <end position="44"/>
    </location>
</feature>
<keyword evidence="4" id="KW-1185">Reference proteome</keyword>
<organism evidence="3 4">
    <name type="scientific">Mugilogobius chulae</name>
    <name type="common">yellowstripe goby</name>
    <dbReference type="NCBI Taxonomy" id="88201"/>
    <lineage>
        <taxon>Eukaryota</taxon>
        <taxon>Metazoa</taxon>
        <taxon>Chordata</taxon>
        <taxon>Craniata</taxon>
        <taxon>Vertebrata</taxon>
        <taxon>Euteleostomi</taxon>
        <taxon>Actinopterygii</taxon>
        <taxon>Neopterygii</taxon>
        <taxon>Teleostei</taxon>
        <taxon>Neoteleostei</taxon>
        <taxon>Acanthomorphata</taxon>
        <taxon>Gobiaria</taxon>
        <taxon>Gobiiformes</taxon>
        <taxon>Gobioidei</taxon>
        <taxon>Gobiidae</taxon>
        <taxon>Gobionellinae</taxon>
        <taxon>Mugilogobius</taxon>
    </lineage>
</organism>
<evidence type="ECO:0000313" key="3">
    <source>
        <dbReference type="EMBL" id="KAK7916097.1"/>
    </source>
</evidence>
<dbReference type="Proteomes" id="UP001460270">
    <property type="component" value="Unassembled WGS sequence"/>
</dbReference>